<dbReference type="EMBL" id="PYFT01000001">
    <property type="protein sequence ID" value="PSR53062.1"/>
    <property type="molecule type" value="Genomic_DNA"/>
</dbReference>
<feature type="domain" description="GEVED" evidence="3">
    <location>
        <begin position="592"/>
        <end position="669"/>
    </location>
</feature>
<evidence type="ECO:0000313" key="5">
    <source>
        <dbReference type="Proteomes" id="UP000240357"/>
    </source>
</evidence>
<dbReference type="NCBIfam" id="TIGR03296">
    <property type="entry name" value="M6dom_TIGR03296"/>
    <property type="match status" value="1"/>
</dbReference>
<dbReference type="Pfam" id="PF20009">
    <property type="entry name" value="GEVED"/>
    <property type="match status" value="2"/>
</dbReference>
<feature type="domain" description="GEVED" evidence="3">
    <location>
        <begin position="741"/>
        <end position="818"/>
    </location>
</feature>
<evidence type="ECO:0000313" key="4">
    <source>
        <dbReference type="EMBL" id="PSR53062.1"/>
    </source>
</evidence>
<sequence length="1367" mass="149938">MKIKISTIWLFLILLRIPVSAQQISNCQASPYPITVKQADGSSLTIIGKGNLLNSWTETVDGYTLVHKNGNYEYANKVKGKLVPTGIVARNAGDRKPADAAFLQKVVKSIKPDAPAKANTPAFFESKQTISGPQKAGFPVTGQRKALLILIQYPDLPNTYNHFFFENLMNHPQFKGIGSFRDFYYSSSVGSLLVDTDVVGWYTAGHNYEYYGRQNGDQRATALIREAVDAAQLAGVDFSKYDNDKDGNVDGIMVAHAGPGAEEGSQLQYIWSHRWVLSAGNNQVKYDGVWIDDYIINPERRIYTNDIVGRGIFCHEFGHLLGLPDLYDIDGSSEGLGEWSLMAGAAWLGDEHTPGNFCAWSRTTLGWMTPWEISRPGNYSLYFGSIGYKIPTALPNEYFLIENRQKLNLDVGLRGSGLAIYHVNSNLSGQSGNANENMKMVDLEEADGRNDLDNRINRGDAGDLFPGSGNKTAFNDATYPNSRTYTNASTGINIHGISVFEPGSPSQYKALFTVGDVLSSGGYDFPLSYPYCSTNDYINNFSLNTLVNNSSGCNGLANNYINHEPTGSKTTQVHRGQTYTISLQSGPRPQGFGVWIDYNENKVFDDPEEFVYSSAVAGTGVFTGTITIPQNISTGIKRLRVRSVYDYVPTALEANKIFAASGETEDYTIEIDYCVPVYAHSCSSGDYIDDFSFNTLVHENHGCYDYPRNYSNLTPFFYTTSVNLGQSYPISLQSGPKAQNFGVWIDYNNDQDFDDAGEFVYRSPASGTGVFKGTITIPVNISPGQKRLRVRSRNGAVMTKEQSCYPFEYGETQDYTITIKDGEVSLTKWNKRFGGSGADVFSRMIRTADFGYLLAGHSSSPTSGDKSQGTQGRKDFWLVKTDGDGNKLWDKRYGGQEDDFLNALIATNDGGYLLGGNSLSGKSGDKSQASRGGKDYWVVKINANGVKQWDKRFGGTGEDDLRALVQLPSGDYMLAGYSASGTSGDKTEASRGGSDYWVVKINSAGTKLWDKRFGGSGEDWLEATLLNTDGSMLLGGRSASGQNGDKSQASRGGRDYWLVKINANGVKQWDKRYGGSGDDDLQALTRTSEGNYLLGGTSASAANGDKSQGSRGENDFWIITINNSGAKLWDKRFGGSASDELQTLIATADGGYLLGGRSDSGINGDKTQSSRGDYDFWMVKTTSTGTKQWDQRFGGNAEEDLRTLLEEDIRSGLPNVYGNYVLAGRSKSGVSGEKTQPSQGLVDYWLVKVSSFGAAIVPTTTASIQEEPKQDLLIKQAPEKEVFRLETFPNPFSNKLTIRFHPLKTESVTVKVYNSQGVEVKVLWKGQVEAGKKMELIWPVTSEKADLYVVRLVSPSTTAYQKVILRK</sequence>
<name>A0A2T2YC13_9BACT</name>
<dbReference type="GO" id="GO:0006508">
    <property type="term" value="P:proteolysis"/>
    <property type="evidence" value="ECO:0007669"/>
    <property type="project" value="InterPro"/>
</dbReference>
<feature type="domain" description="Peptidase M6-like" evidence="2">
    <location>
        <begin position="160"/>
        <end position="362"/>
    </location>
</feature>
<dbReference type="InterPro" id="IPR026444">
    <property type="entry name" value="Secre_tail"/>
</dbReference>
<dbReference type="Proteomes" id="UP000240357">
    <property type="component" value="Unassembled WGS sequence"/>
</dbReference>
<reference evidence="4 5" key="1">
    <citation type="submission" date="2018-03" db="EMBL/GenBank/DDBJ databases">
        <title>Adhaeribacter sp. HMF7605 Genome sequencing and assembly.</title>
        <authorList>
            <person name="Kang H."/>
            <person name="Kang J."/>
            <person name="Cha I."/>
            <person name="Kim H."/>
            <person name="Joh K."/>
        </authorList>
    </citation>
    <scope>NUCLEOTIDE SEQUENCE [LARGE SCALE GENOMIC DNA]</scope>
    <source>
        <strain evidence="4 5">HMF7605</strain>
    </source>
</reference>
<dbReference type="OrthoDB" id="9813478at2"/>
<evidence type="ECO:0000259" key="3">
    <source>
        <dbReference type="Pfam" id="PF20009"/>
    </source>
</evidence>
<evidence type="ECO:0000259" key="2">
    <source>
        <dbReference type="Pfam" id="PF05547"/>
    </source>
</evidence>
<dbReference type="SUPFAM" id="SSF55486">
    <property type="entry name" value="Metalloproteases ('zincins'), catalytic domain"/>
    <property type="match status" value="1"/>
</dbReference>
<gene>
    <name evidence="4" type="ORF">AHMF7605_05740</name>
</gene>
<dbReference type="GO" id="GO:0008233">
    <property type="term" value="F:peptidase activity"/>
    <property type="evidence" value="ECO:0007669"/>
    <property type="project" value="InterPro"/>
</dbReference>
<organism evidence="4 5">
    <name type="scientific">Adhaeribacter arboris</name>
    <dbReference type="NCBI Taxonomy" id="2072846"/>
    <lineage>
        <taxon>Bacteria</taxon>
        <taxon>Pseudomonadati</taxon>
        <taxon>Bacteroidota</taxon>
        <taxon>Cytophagia</taxon>
        <taxon>Cytophagales</taxon>
        <taxon>Hymenobacteraceae</taxon>
        <taxon>Adhaeribacter</taxon>
    </lineage>
</organism>
<dbReference type="Pfam" id="PF05547">
    <property type="entry name" value="Peptidase_M6"/>
    <property type="match status" value="1"/>
</dbReference>
<protein>
    <submittedName>
        <fullName evidence="4">Uncharacterized protein</fullName>
    </submittedName>
</protein>
<dbReference type="PANTHER" id="PTHR41775">
    <property type="entry name" value="SECRETED PROTEIN-RELATED"/>
    <property type="match status" value="1"/>
</dbReference>
<feature type="chain" id="PRO_5015568577" evidence="1">
    <location>
        <begin position="22"/>
        <end position="1367"/>
    </location>
</feature>
<accession>A0A2T2YC13</accession>
<dbReference type="PANTHER" id="PTHR41775:SF1">
    <property type="entry name" value="PEPTIDASE M6-LIKE DOMAIN-CONTAINING PROTEIN"/>
    <property type="match status" value="1"/>
</dbReference>
<feature type="signal peptide" evidence="1">
    <location>
        <begin position="1"/>
        <end position="21"/>
    </location>
</feature>
<dbReference type="NCBIfam" id="TIGR04183">
    <property type="entry name" value="Por_Secre_tail"/>
    <property type="match status" value="1"/>
</dbReference>
<comment type="caution">
    <text evidence="4">The sequence shown here is derived from an EMBL/GenBank/DDBJ whole genome shotgun (WGS) entry which is preliminary data.</text>
</comment>
<keyword evidence="5" id="KW-1185">Reference proteome</keyword>
<keyword evidence="1" id="KW-0732">Signal</keyword>
<dbReference type="RefSeq" id="WP_106927314.1">
    <property type="nucleotide sequence ID" value="NZ_PYFT01000001.1"/>
</dbReference>
<dbReference type="InterPro" id="IPR008757">
    <property type="entry name" value="Peptidase_M6-like_domain"/>
</dbReference>
<proteinExistence type="predicted"/>
<dbReference type="InterPro" id="IPR045474">
    <property type="entry name" value="GEVED"/>
</dbReference>
<evidence type="ECO:0000256" key="1">
    <source>
        <dbReference type="SAM" id="SignalP"/>
    </source>
</evidence>